<organism evidence="8 9">
    <name type="scientific">Helobdella robusta</name>
    <name type="common">Californian leech</name>
    <dbReference type="NCBI Taxonomy" id="6412"/>
    <lineage>
        <taxon>Eukaryota</taxon>
        <taxon>Metazoa</taxon>
        <taxon>Spiralia</taxon>
        <taxon>Lophotrochozoa</taxon>
        <taxon>Annelida</taxon>
        <taxon>Clitellata</taxon>
        <taxon>Hirudinea</taxon>
        <taxon>Rhynchobdellida</taxon>
        <taxon>Glossiphoniidae</taxon>
        <taxon>Helobdella</taxon>
    </lineage>
</organism>
<evidence type="ECO:0000256" key="5">
    <source>
        <dbReference type="RuleBase" id="RU000682"/>
    </source>
</evidence>
<dbReference type="CTD" id="20204016"/>
<dbReference type="GO" id="GO:0000981">
    <property type="term" value="F:DNA-binding transcription factor activity, RNA polymerase II-specific"/>
    <property type="evidence" value="ECO:0007669"/>
    <property type="project" value="InterPro"/>
</dbReference>
<dbReference type="GeneID" id="20204016"/>
<feature type="DNA-binding region" description="Homeobox" evidence="4">
    <location>
        <begin position="173"/>
        <end position="235"/>
    </location>
</feature>
<evidence type="ECO:0000313" key="7">
    <source>
        <dbReference type="EMBL" id="ESO04761.1"/>
    </source>
</evidence>
<dbReference type="EnsemblMetazoa" id="HelroT172433">
    <property type="protein sequence ID" value="HelroP172433"/>
    <property type="gene ID" value="HelroG172433"/>
</dbReference>
<feature type="domain" description="Homeobox" evidence="6">
    <location>
        <begin position="171"/>
        <end position="234"/>
    </location>
</feature>
<reference evidence="9" key="1">
    <citation type="submission" date="2012-12" db="EMBL/GenBank/DDBJ databases">
        <authorList>
            <person name="Hellsten U."/>
            <person name="Grimwood J."/>
            <person name="Chapman J.A."/>
            <person name="Shapiro H."/>
            <person name="Aerts A."/>
            <person name="Otillar R.P."/>
            <person name="Terry A.Y."/>
            <person name="Boore J.L."/>
            <person name="Simakov O."/>
            <person name="Marletaz F."/>
            <person name="Cho S.-J."/>
            <person name="Edsinger-Gonzales E."/>
            <person name="Havlak P."/>
            <person name="Kuo D.-H."/>
            <person name="Larsson T."/>
            <person name="Lv J."/>
            <person name="Arendt D."/>
            <person name="Savage R."/>
            <person name="Osoegawa K."/>
            <person name="de Jong P."/>
            <person name="Lindberg D.R."/>
            <person name="Seaver E.C."/>
            <person name="Weisblat D.A."/>
            <person name="Putnam N.H."/>
            <person name="Grigoriev I.V."/>
            <person name="Rokhsar D.S."/>
        </authorList>
    </citation>
    <scope>NUCLEOTIDE SEQUENCE</scope>
</reference>
<dbReference type="InParanoid" id="T1F5B7"/>
<reference evidence="7 9" key="2">
    <citation type="journal article" date="2013" name="Nature">
        <title>Insights into bilaterian evolution from three spiralian genomes.</title>
        <authorList>
            <person name="Simakov O."/>
            <person name="Marletaz F."/>
            <person name="Cho S.J."/>
            <person name="Edsinger-Gonzales E."/>
            <person name="Havlak P."/>
            <person name="Hellsten U."/>
            <person name="Kuo D.H."/>
            <person name="Larsson T."/>
            <person name="Lv J."/>
            <person name="Arendt D."/>
            <person name="Savage R."/>
            <person name="Osoegawa K."/>
            <person name="de Jong P."/>
            <person name="Grimwood J."/>
            <person name="Chapman J.A."/>
            <person name="Shapiro H."/>
            <person name="Aerts A."/>
            <person name="Otillar R.P."/>
            <person name="Terry A.Y."/>
            <person name="Boore J.L."/>
            <person name="Grigoriev I.V."/>
            <person name="Lindberg D.R."/>
            <person name="Seaver E.C."/>
            <person name="Weisblat D.A."/>
            <person name="Putnam N.H."/>
            <person name="Rokhsar D.S."/>
        </authorList>
    </citation>
    <scope>NUCLEOTIDE SEQUENCE</scope>
</reference>
<dbReference type="RefSeq" id="XP_009017340.1">
    <property type="nucleotide sequence ID" value="XM_009019092.1"/>
</dbReference>
<comment type="subcellular location">
    <subcellularLocation>
        <location evidence="4 5">Nucleus</location>
    </subcellularLocation>
</comment>
<evidence type="ECO:0000256" key="2">
    <source>
        <dbReference type="ARBA" id="ARBA00023155"/>
    </source>
</evidence>
<dbReference type="Pfam" id="PF00046">
    <property type="entry name" value="Homeodomain"/>
    <property type="match status" value="1"/>
</dbReference>
<dbReference type="AlphaFoldDB" id="T1F5B7"/>
<dbReference type="HOGENOM" id="CLU_1116772_0_0_1"/>
<keyword evidence="3 4" id="KW-0539">Nucleus</keyword>
<evidence type="ECO:0000259" key="6">
    <source>
        <dbReference type="PROSITE" id="PS50071"/>
    </source>
</evidence>
<dbReference type="PANTHER" id="PTHR24324:SF9">
    <property type="entry name" value="HOMEOBOX DOMAIN-CONTAINING PROTEIN"/>
    <property type="match status" value="1"/>
</dbReference>
<sequence length="249" mass="28173">MSQQLTIGNSSNGNNYNSINNNNYLNPFSETLSPGYRYFNQQHFNPTHFNEQSSHQQNNNQQNFNGLHINQRYYNENNNASNNFCSSYASNKSTPTTDASSLSSPETNLNIKNNNQFVNHNSQNINENAYQSFSIPNFKQPAIPSTSTSVATSSGQTVVAGQQQTTSNKSTKVVKKRAILSKDKTKMLENYYQNNFNFPYPDRETCESLANQCGISGSQVNKWFSNRRNKDKNTRSLTDIANRRERGGN</sequence>
<dbReference type="InterPro" id="IPR051000">
    <property type="entry name" value="Homeobox_DNA-bind_prot"/>
</dbReference>
<keyword evidence="9" id="KW-1185">Reference proteome</keyword>
<dbReference type="InterPro" id="IPR017970">
    <property type="entry name" value="Homeobox_CS"/>
</dbReference>
<proteinExistence type="predicted"/>
<dbReference type="GO" id="GO:0005634">
    <property type="term" value="C:nucleus"/>
    <property type="evidence" value="ECO:0007669"/>
    <property type="project" value="UniProtKB-SubCell"/>
</dbReference>
<evidence type="ECO:0000313" key="9">
    <source>
        <dbReference type="Proteomes" id="UP000015101"/>
    </source>
</evidence>
<reference evidence="8" key="3">
    <citation type="submission" date="2015-06" db="UniProtKB">
        <authorList>
            <consortium name="EnsemblMetazoa"/>
        </authorList>
    </citation>
    <scope>IDENTIFICATION</scope>
</reference>
<dbReference type="KEGG" id="hro:HELRODRAFT_172433"/>
<dbReference type="PROSITE" id="PS00027">
    <property type="entry name" value="HOMEOBOX_1"/>
    <property type="match status" value="1"/>
</dbReference>
<dbReference type="Proteomes" id="UP000015101">
    <property type="component" value="Unassembled WGS sequence"/>
</dbReference>
<evidence type="ECO:0000256" key="1">
    <source>
        <dbReference type="ARBA" id="ARBA00023125"/>
    </source>
</evidence>
<dbReference type="EMBL" id="KB096457">
    <property type="protein sequence ID" value="ESO04761.1"/>
    <property type="molecule type" value="Genomic_DNA"/>
</dbReference>
<dbReference type="InterPro" id="IPR009057">
    <property type="entry name" value="Homeodomain-like_sf"/>
</dbReference>
<dbReference type="SMART" id="SM00389">
    <property type="entry name" value="HOX"/>
    <property type="match status" value="1"/>
</dbReference>
<dbReference type="EMBL" id="AMQM01004212">
    <property type="status" value="NOT_ANNOTATED_CDS"/>
    <property type="molecule type" value="Genomic_DNA"/>
</dbReference>
<protein>
    <recommendedName>
        <fullName evidence="6">Homeobox domain-containing protein</fullName>
    </recommendedName>
</protein>
<evidence type="ECO:0000256" key="3">
    <source>
        <dbReference type="ARBA" id="ARBA00023242"/>
    </source>
</evidence>
<evidence type="ECO:0000256" key="4">
    <source>
        <dbReference type="PROSITE-ProRule" id="PRU00108"/>
    </source>
</evidence>
<dbReference type="CDD" id="cd00086">
    <property type="entry name" value="homeodomain"/>
    <property type="match status" value="1"/>
</dbReference>
<dbReference type="InterPro" id="IPR001356">
    <property type="entry name" value="HD"/>
</dbReference>
<dbReference type="PANTHER" id="PTHR24324">
    <property type="entry name" value="HOMEOBOX PROTEIN HHEX"/>
    <property type="match status" value="1"/>
</dbReference>
<dbReference type="Gene3D" id="1.10.10.60">
    <property type="entry name" value="Homeodomain-like"/>
    <property type="match status" value="1"/>
</dbReference>
<dbReference type="SUPFAM" id="SSF46689">
    <property type="entry name" value="Homeodomain-like"/>
    <property type="match status" value="1"/>
</dbReference>
<dbReference type="OrthoDB" id="4187154at2759"/>
<keyword evidence="1 4" id="KW-0238">DNA-binding</keyword>
<evidence type="ECO:0000313" key="8">
    <source>
        <dbReference type="EnsemblMetazoa" id="HelroP172433"/>
    </source>
</evidence>
<accession>T1F5B7</accession>
<gene>
    <name evidence="8" type="primary">20204016</name>
    <name evidence="7" type="ORF">HELRODRAFT_172433</name>
</gene>
<dbReference type="GO" id="GO:0003677">
    <property type="term" value="F:DNA binding"/>
    <property type="evidence" value="ECO:0007669"/>
    <property type="project" value="UniProtKB-UniRule"/>
</dbReference>
<keyword evidence="2 4" id="KW-0371">Homeobox</keyword>
<name>T1F5B7_HELRO</name>
<dbReference type="PROSITE" id="PS50071">
    <property type="entry name" value="HOMEOBOX_2"/>
    <property type="match status" value="1"/>
</dbReference>